<dbReference type="InterPro" id="IPR016477">
    <property type="entry name" value="Fructo-/Ketosamine-3-kinase"/>
</dbReference>
<dbReference type="PIRSF" id="PIRSF006221">
    <property type="entry name" value="Ketosamine-3-kinase"/>
    <property type="match status" value="1"/>
</dbReference>
<evidence type="ECO:0000313" key="2">
    <source>
        <dbReference type="EMBL" id="MFC7391907.1"/>
    </source>
</evidence>
<dbReference type="EMBL" id="JBHTCO010000003">
    <property type="protein sequence ID" value="MFC7391907.1"/>
    <property type="molecule type" value="Genomic_DNA"/>
</dbReference>
<proteinExistence type="inferred from homology"/>
<evidence type="ECO:0000256" key="1">
    <source>
        <dbReference type="PIRNR" id="PIRNR006221"/>
    </source>
</evidence>
<dbReference type="RefSeq" id="WP_380963377.1">
    <property type="nucleotide sequence ID" value="NZ_JBHTCO010000003.1"/>
</dbReference>
<dbReference type="Gene3D" id="3.90.1200.10">
    <property type="match status" value="1"/>
</dbReference>
<keyword evidence="3" id="KW-1185">Reference proteome</keyword>
<accession>A0ABW2PR82</accession>
<dbReference type="Proteomes" id="UP001596505">
    <property type="component" value="Unassembled WGS sequence"/>
</dbReference>
<dbReference type="PANTHER" id="PTHR12149">
    <property type="entry name" value="FRUCTOSAMINE 3 KINASE-RELATED PROTEIN"/>
    <property type="match status" value="1"/>
</dbReference>
<dbReference type="Pfam" id="PF03881">
    <property type="entry name" value="Fructosamin_kin"/>
    <property type="match status" value="1"/>
</dbReference>
<dbReference type="GO" id="GO:0016301">
    <property type="term" value="F:kinase activity"/>
    <property type="evidence" value="ECO:0007669"/>
    <property type="project" value="UniProtKB-KW"/>
</dbReference>
<protein>
    <submittedName>
        <fullName evidence="2">Fructosamine kinase family protein</fullName>
    </submittedName>
</protein>
<dbReference type="PANTHER" id="PTHR12149:SF8">
    <property type="entry name" value="PROTEIN-RIBULOSAMINE 3-KINASE"/>
    <property type="match status" value="1"/>
</dbReference>
<keyword evidence="1 2" id="KW-0418">Kinase</keyword>
<dbReference type="Gene3D" id="3.30.200.20">
    <property type="entry name" value="Phosphorylase Kinase, domain 1"/>
    <property type="match status" value="1"/>
</dbReference>
<sequence length="334" mass="38391">MSDIHDILCILAENPYACLIRNNRCNSGINGYKYKHIVFIREGCAIKKVISSALERIGDKTPVKQIKPVSGGSINEAFKLETESCQYFIKLKKGAPRNFFKKEAEGLNLIRSTHTSRVPEVYDCADAKGQDNTGILMLQWIEGQRNNQTEIKLGQRLAHMHGHESKFYGLKTQTFIGELKQFNGLFTSWVNYYREQRLFQQIELGKQRGTIKDKRYKKLITLLDNLHRFLPDNVAASLLHGDLWGGNWMAGPEGEPYLIDPSVFYGDREMDMAFTEVFGGFSTDFYSAYQEVYPLSGEYEDRKALYQLYYLLVHLNLFGESYGSGVDRILDYYV</sequence>
<dbReference type="InterPro" id="IPR011009">
    <property type="entry name" value="Kinase-like_dom_sf"/>
</dbReference>
<dbReference type="SUPFAM" id="SSF56112">
    <property type="entry name" value="Protein kinase-like (PK-like)"/>
    <property type="match status" value="1"/>
</dbReference>
<evidence type="ECO:0000313" key="3">
    <source>
        <dbReference type="Proteomes" id="UP001596505"/>
    </source>
</evidence>
<gene>
    <name evidence="2" type="ORF">ACFQRG_02715</name>
</gene>
<comment type="similarity">
    <text evidence="1">Belongs to the fructosamine kinase family.</text>
</comment>
<organism evidence="2 3">
    <name type="scientific">Scopulibacillus cellulosilyticus</name>
    <dbReference type="NCBI Taxonomy" id="2665665"/>
    <lineage>
        <taxon>Bacteria</taxon>
        <taxon>Bacillati</taxon>
        <taxon>Bacillota</taxon>
        <taxon>Bacilli</taxon>
        <taxon>Bacillales</taxon>
        <taxon>Sporolactobacillaceae</taxon>
        <taxon>Scopulibacillus</taxon>
    </lineage>
</organism>
<name>A0ABW2PR82_9BACL</name>
<reference evidence="3" key="1">
    <citation type="journal article" date="2019" name="Int. J. Syst. Evol. Microbiol.">
        <title>The Global Catalogue of Microorganisms (GCM) 10K type strain sequencing project: providing services to taxonomists for standard genome sequencing and annotation.</title>
        <authorList>
            <consortium name="The Broad Institute Genomics Platform"/>
            <consortium name="The Broad Institute Genome Sequencing Center for Infectious Disease"/>
            <person name="Wu L."/>
            <person name="Ma J."/>
        </authorList>
    </citation>
    <scope>NUCLEOTIDE SEQUENCE [LARGE SCALE GENOMIC DNA]</scope>
    <source>
        <strain evidence="3">CGMCC 1.16305</strain>
    </source>
</reference>
<keyword evidence="1" id="KW-0808">Transferase</keyword>
<comment type="caution">
    <text evidence="2">The sequence shown here is derived from an EMBL/GenBank/DDBJ whole genome shotgun (WGS) entry which is preliminary data.</text>
</comment>